<comment type="caution">
    <text evidence="6">The sequence shown here is derived from an EMBL/GenBank/DDBJ whole genome shotgun (WGS) entry which is preliminary data.</text>
</comment>
<dbReference type="NCBIfam" id="TIGR02937">
    <property type="entry name" value="sigma70-ECF"/>
    <property type="match status" value="1"/>
</dbReference>
<dbReference type="InterPro" id="IPR013325">
    <property type="entry name" value="RNA_pol_sigma_r2"/>
</dbReference>
<sequence>MKKSYEPYEIVQILKGSDKKEIELATTYLYKIFRPIVKSYIKRQGGDNETGNDIFQEVILFFSRQVNTLKFEAKSRNEMESYFIKVAHYKWLKKKETDSRRIRREGEYLSENELAISLNLPQLHIEVDDLSQEYMAAIEILGVRCKCILLAYYVENLSIKEISEMYDFGNSESVKVQKFRCLQKLKKELLKKR</sequence>
<dbReference type="Proteomes" id="UP001302949">
    <property type="component" value="Unassembled WGS sequence"/>
</dbReference>
<dbReference type="InterPro" id="IPR014284">
    <property type="entry name" value="RNA_pol_sigma-70_dom"/>
</dbReference>
<dbReference type="RefSeq" id="WP_323297071.1">
    <property type="nucleotide sequence ID" value="NZ_JAYFUM010000013.1"/>
</dbReference>
<dbReference type="Gene3D" id="1.10.10.10">
    <property type="entry name" value="Winged helix-like DNA-binding domain superfamily/Winged helix DNA-binding domain"/>
    <property type="match status" value="1"/>
</dbReference>
<dbReference type="InterPro" id="IPR013324">
    <property type="entry name" value="RNA_pol_sigma_r3/r4-like"/>
</dbReference>
<evidence type="ECO:0000256" key="4">
    <source>
        <dbReference type="ARBA" id="ARBA00023125"/>
    </source>
</evidence>
<dbReference type="Gene3D" id="1.10.1740.10">
    <property type="match status" value="1"/>
</dbReference>
<protein>
    <submittedName>
        <fullName evidence="6">Sigma-70 family RNA polymerase sigma factor</fullName>
    </submittedName>
</protein>
<keyword evidence="4" id="KW-0238">DNA-binding</keyword>
<keyword evidence="7" id="KW-1185">Reference proteome</keyword>
<organism evidence="6 7">
    <name type="scientific">Arcicella rigui</name>
    <dbReference type="NCBI Taxonomy" id="797020"/>
    <lineage>
        <taxon>Bacteria</taxon>
        <taxon>Pseudomonadati</taxon>
        <taxon>Bacteroidota</taxon>
        <taxon>Cytophagia</taxon>
        <taxon>Cytophagales</taxon>
        <taxon>Flectobacillaceae</taxon>
        <taxon>Arcicella</taxon>
    </lineage>
</organism>
<keyword evidence="5" id="KW-0804">Transcription</keyword>
<accession>A0ABU5QBH7</accession>
<evidence type="ECO:0000313" key="6">
    <source>
        <dbReference type="EMBL" id="MEA5139912.1"/>
    </source>
</evidence>
<proteinExistence type="inferred from homology"/>
<keyword evidence="2" id="KW-0805">Transcription regulation</keyword>
<dbReference type="InterPro" id="IPR036388">
    <property type="entry name" value="WH-like_DNA-bd_sf"/>
</dbReference>
<dbReference type="SUPFAM" id="SSF88946">
    <property type="entry name" value="Sigma2 domain of RNA polymerase sigma factors"/>
    <property type="match status" value="1"/>
</dbReference>
<gene>
    <name evidence="6" type="ORF">VB248_12240</name>
</gene>
<dbReference type="EMBL" id="JAYFUM010000013">
    <property type="protein sequence ID" value="MEA5139912.1"/>
    <property type="molecule type" value="Genomic_DNA"/>
</dbReference>
<dbReference type="SUPFAM" id="SSF88659">
    <property type="entry name" value="Sigma3 and sigma4 domains of RNA polymerase sigma factors"/>
    <property type="match status" value="1"/>
</dbReference>
<name>A0ABU5QBH7_9BACT</name>
<dbReference type="PANTHER" id="PTHR43133:SF8">
    <property type="entry name" value="RNA POLYMERASE SIGMA FACTOR HI_1459-RELATED"/>
    <property type="match status" value="1"/>
</dbReference>
<evidence type="ECO:0000256" key="1">
    <source>
        <dbReference type="ARBA" id="ARBA00010641"/>
    </source>
</evidence>
<evidence type="ECO:0000256" key="2">
    <source>
        <dbReference type="ARBA" id="ARBA00023015"/>
    </source>
</evidence>
<keyword evidence="3" id="KW-0731">Sigma factor</keyword>
<dbReference type="PANTHER" id="PTHR43133">
    <property type="entry name" value="RNA POLYMERASE ECF-TYPE SIGMA FACTO"/>
    <property type="match status" value="1"/>
</dbReference>
<evidence type="ECO:0000256" key="3">
    <source>
        <dbReference type="ARBA" id="ARBA00023082"/>
    </source>
</evidence>
<evidence type="ECO:0000313" key="7">
    <source>
        <dbReference type="Proteomes" id="UP001302949"/>
    </source>
</evidence>
<comment type="similarity">
    <text evidence="1">Belongs to the sigma-70 factor family. ECF subfamily.</text>
</comment>
<dbReference type="InterPro" id="IPR039425">
    <property type="entry name" value="RNA_pol_sigma-70-like"/>
</dbReference>
<reference evidence="6 7" key="1">
    <citation type="submission" date="2023-12" db="EMBL/GenBank/DDBJ databases">
        <title>Novel species of the genus Arcicella isolated from rivers.</title>
        <authorList>
            <person name="Lu H."/>
        </authorList>
    </citation>
    <scope>NUCLEOTIDE SEQUENCE [LARGE SCALE GENOMIC DNA]</scope>
    <source>
        <strain evidence="6 7">KCTC 23307</strain>
    </source>
</reference>
<evidence type="ECO:0000256" key="5">
    <source>
        <dbReference type="ARBA" id="ARBA00023163"/>
    </source>
</evidence>